<dbReference type="InterPro" id="IPR007278">
    <property type="entry name" value="DUF397"/>
</dbReference>
<dbReference type="EMBL" id="JAVLVT010000001">
    <property type="protein sequence ID" value="MDS1269072.1"/>
    <property type="molecule type" value="Genomic_DNA"/>
</dbReference>
<dbReference type="RefSeq" id="WP_310910586.1">
    <property type="nucleotide sequence ID" value="NZ_JAVLVT010000001.1"/>
</dbReference>
<evidence type="ECO:0000313" key="2">
    <source>
        <dbReference type="EMBL" id="MDS1269072.1"/>
    </source>
</evidence>
<protein>
    <submittedName>
        <fullName evidence="2">DUF397 domain-containing protein</fullName>
    </submittedName>
</protein>
<reference evidence="3" key="1">
    <citation type="submission" date="2023-07" db="EMBL/GenBank/DDBJ databases">
        <title>Novel species in the genus Lipingzhangella isolated from Sambhar Salt Lake.</title>
        <authorList>
            <person name="Jiya N."/>
            <person name="Kajale S."/>
            <person name="Sharma A."/>
        </authorList>
    </citation>
    <scope>NUCLEOTIDE SEQUENCE [LARGE SCALE GENOMIC DNA]</scope>
    <source>
        <strain evidence="3">LS1_29</strain>
    </source>
</reference>
<feature type="domain" description="DUF397" evidence="1">
    <location>
        <begin position="28"/>
        <end position="83"/>
    </location>
</feature>
<name>A0ABU2H245_9ACTN</name>
<sequence length="87" mass="9311">MNADAWIATGWRTSSHSPSGGGSCVEVSWHISSYSANGNPQCVEAGPMLDGSARFAVRDSTQRERGFLSFGRTEWTAFVEAAKAEAL</sequence>
<dbReference type="Proteomes" id="UP001250214">
    <property type="component" value="Unassembled WGS sequence"/>
</dbReference>
<organism evidence="2 3">
    <name type="scientific">Lipingzhangella rawalii</name>
    <dbReference type="NCBI Taxonomy" id="2055835"/>
    <lineage>
        <taxon>Bacteria</taxon>
        <taxon>Bacillati</taxon>
        <taxon>Actinomycetota</taxon>
        <taxon>Actinomycetes</taxon>
        <taxon>Streptosporangiales</taxon>
        <taxon>Nocardiopsidaceae</taxon>
        <taxon>Lipingzhangella</taxon>
    </lineage>
</organism>
<evidence type="ECO:0000313" key="3">
    <source>
        <dbReference type="Proteomes" id="UP001250214"/>
    </source>
</evidence>
<evidence type="ECO:0000259" key="1">
    <source>
        <dbReference type="Pfam" id="PF04149"/>
    </source>
</evidence>
<keyword evidence="3" id="KW-1185">Reference proteome</keyword>
<comment type="caution">
    <text evidence="2">The sequence shown here is derived from an EMBL/GenBank/DDBJ whole genome shotgun (WGS) entry which is preliminary data.</text>
</comment>
<dbReference type="Pfam" id="PF04149">
    <property type="entry name" value="DUF397"/>
    <property type="match status" value="1"/>
</dbReference>
<proteinExistence type="predicted"/>
<gene>
    <name evidence="2" type="ORF">RIF23_02045</name>
</gene>
<accession>A0ABU2H245</accession>